<dbReference type="RefSeq" id="WP_210319569.1">
    <property type="nucleotide sequence ID" value="NZ_BMHW01000002.1"/>
</dbReference>
<name>A0A7X0CZT2_9HYPH</name>
<gene>
    <name evidence="2" type="ORF">HNQ72_002490</name>
</gene>
<dbReference type="GO" id="GO:0003677">
    <property type="term" value="F:DNA binding"/>
    <property type="evidence" value="ECO:0007669"/>
    <property type="project" value="UniProtKB-KW"/>
</dbReference>
<dbReference type="Pfam" id="PF00196">
    <property type="entry name" value="GerE"/>
    <property type="match status" value="1"/>
</dbReference>
<dbReference type="InterPro" id="IPR000792">
    <property type="entry name" value="Tscrpt_reg_LuxR_C"/>
</dbReference>
<evidence type="ECO:0000313" key="2">
    <source>
        <dbReference type="EMBL" id="MBB6162672.1"/>
    </source>
</evidence>
<protein>
    <submittedName>
        <fullName evidence="2">DNA-binding NarL/FixJ family response regulator</fullName>
    </submittedName>
</protein>
<accession>A0A7X0CZT2</accession>
<dbReference type="SUPFAM" id="SSF46894">
    <property type="entry name" value="C-terminal effector domain of the bipartite response regulators"/>
    <property type="match status" value="1"/>
</dbReference>
<keyword evidence="2" id="KW-0238">DNA-binding</keyword>
<reference evidence="2 3" key="1">
    <citation type="submission" date="2020-08" db="EMBL/GenBank/DDBJ databases">
        <title>Genomic Encyclopedia of Type Strains, Phase IV (KMG-IV): sequencing the most valuable type-strain genomes for metagenomic binning, comparative biology and taxonomic classification.</title>
        <authorList>
            <person name="Goeker M."/>
        </authorList>
    </citation>
    <scope>NUCLEOTIDE SEQUENCE [LARGE SCALE GENOMIC DNA]</scope>
    <source>
        <strain evidence="2 3">DSM 100734</strain>
    </source>
</reference>
<proteinExistence type="predicted"/>
<dbReference type="PRINTS" id="PR00038">
    <property type="entry name" value="HTHLUXR"/>
</dbReference>
<evidence type="ECO:0000259" key="1">
    <source>
        <dbReference type="PROSITE" id="PS50043"/>
    </source>
</evidence>
<sequence>MFLLRPFAEALYCFDALHRPLADAENPLTGRQRQILTMMAQGKTSGEIAEELNLSRRYRARMMRSTGIRNAAELMALSSTQMN</sequence>
<feature type="domain" description="HTH luxR-type" evidence="1">
    <location>
        <begin position="21"/>
        <end position="82"/>
    </location>
</feature>
<keyword evidence="3" id="KW-1185">Reference proteome</keyword>
<comment type="caution">
    <text evidence="2">The sequence shown here is derived from an EMBL/GenBank/DDBJ whole genome shotgun (WGS) entry which is preliminary data.</text>
</comment>
<dbReference type="EMBL" id="JACHEG010000002">
    <property type="protein sequence ID" value="MBB6162672.1"/>
    <property type="molecule type" value="Genomic_DNA"/>
</dbReference>
<dbReference type="GO" id="GO:0006355">
    <property type="term" value="P:regulation of DNA-templated transcription"/>
    <property type="evidence" value="ECO:0007669"/>
    <property type="project" value="InterPro"/>
</dbReference>
<evidence type="ECO:0000313" key="3">
    <source>
        <dbReference type="Proteomes" id="UP000547879"/>
    </source>
</evidence>
<dbReference type="Proteomes" id="UP000547879">
    <property type="component" value="Unassembled WGS sequence"/>
</dbReference>
<dbReference type="InterPro" id="IPR016032">
    <property type="entry name" value="Sig_transdc_resp-reg_C-effctor"/>
</dbReference>
<dbReference type="SMART" id="SM00421">
    <property type="entry name" value="HTH_LUXR"/>
    <property type="match status" value="1"/>
</dbReference>
<dbReference type="AlphaFoldDB" id="A0A7X0CZT2"/>
<organism evidence="2 3">
    <name type="scientific">Rhizobium wenxiniae</name>
    <dbReference type="NCBI Taxonomy" id="1737357"/>
    <lineage>
        <taxon>Bacteria</taxon>
        <taxon>Pseudomonadati</taxon>
        <taxon>Pseudomonadota</taxon>
        <taxon>Alphaproteobacteria</taxon>
        <taxon>Hyphomicrobiales</taxon>
        <taxon>Rhizobiaceae</taxon>
        <taxon>Rhizobium/Agrobacterium group</taxon>
        <taxon>Rhizobium</taxon>
    </lineage>
</organism>
<dbReference type="PROSITE" id="PS50043">
    <property type="entry name" value="HTH_LUXR_2"/>
    <property type="match status" value="1"/>
</dbReference>
<dbReference type="InterPro" id="IPR036388">
    <property type="entry name" value="WH-like_DNA-bd_sf"/>
</dbReference>
<dbReference type="Gene3D" id="1.10.10.10">
    <property type="entry name" value="Winged helix-like DNA-binding domain superfamily/Winged helix DNA-binding domain"/>
    <property type="match status" value="1"/>
</dbReference>
<dbReference type="CDD" id="cd06170">
    <property type="entry name" value="LuxR_C_like"/>
    <property type="match status" value="1"/>
</dbReference>